<dbReference type="GO" id="GO:0003700">
    <property type="term" value="F:DNA-binding transcription factor activity"/>
    <property type="evidence" value="ECO:0007669"/>
    <property type="project" value="InterPro"/>
</dbReference>
<dbReference type="Gene3D" id="1.20.120.530">
    <property type="entry name" value="GntR ligand-binding domain-like"/>
    <property type="match status" value="1"/>
</dbReference>
<keyword evidence="6" id="KW-1185">Reference proteome</keyword>
<sequence length="241" mass="27695">MTVDAAASQIRERNGMVKVAATRARDVYDLIKRDILDCRLQPGAKLRFEELRDRYEVGISPLREALVRLSANGLVVLEDHRGFHVAPVSRADLVDVTQMRIMLECKALAASIKNGDDEWESHVMGAYHFLSKTERFVDDDRILGQDWEERHRDFHTVLLKACGSPWLLQLRTLLYDQSDRYRRLSLRARQQPRPANVEHREILDKVLARDVDAACDLLAKHIQKTTDILLADPDIGKIFTE</sequence>
<dbReference type="RefSeq" id="WP_172164937.1">
    <property type="nucleotide sequence ID" value="NZ_WOEZ01000068.1"/>
</dbReference>
<evidence type="ECO:0000313" key="5">
    <source>
        <dbReference type="EMBL" id="NPT55621.1"/>
    </source>
</evidence>
<keyword evidence="1" id="KW-0805">Transcription regulation</keyword>
<dbReference type="InterPro" id="IPR036390">
    <property type="entry name" value="WH_DNA-bd_sf"/>
</dbReference>
<evidence type="ECO:0000313" key="6">
    <source>
        <dbReference type="Proteomes" id="UP000655523"/>
    </source>
</evidence>
<proteinExistence type="predicted"/>
<dbReference type="Proteomes" id="UP000655523">
    <property type="component" value="Unassembled WGS sequence"/>
</dbReference>
<dbReference type="EMBL" id="WOEZ01000068">
    <property type="protein sequence ID" value="NPT55621.1"/>
    <property type="molecule type" value="Genomic_DNA"/>
</dbReference>
<dbReference type="SUPFAM" id="SSF48008">
    <property type="entry name" value="GntR ligand-binding domain-like"/>
    <property type="match status" value="1"/>
</dbReference>
<dbReference type="PROSITE" id="PS50949">
    <property type="entry name" value="HTH_GNTR"/>
    <property type="match status" value="1"/>
</dbReference>
<evidence type="ECO:0000259" key="4">
    <source>
        <dbReference type="PROSITE" id="PS50949"/>
    </source>
</evidence>
<keyword evidence="3" id="KW-0804">Transcription</keyword>
<evidence type="ECO:0000256" key="1">
    <source>
        <dbReference type="ARBA" id="ARBA00023015"/>
    </source>
</evidence>
<protein>
    <submittedName>
        <fullName evidence="5">FCD domain-containing protein</fullName>
    </submittedName>
</protein>
<dbReference type="InterPro" id="IPR000524">
    <property type="entry name" value="Tscrpt_reg_HTH_GntR"/>
</dbReference>
<dbReference type="SMART" id="SM00345">
    <property type="entry name" value="HTH_GNTR"/>
    <property type="match status" value="1"/>
</dbReference>
<organism evidence="5 6">
    <name type="scientific">Paraburkholderia elongata</name>
    <dbReference type="NCBI Taxonomy" id="2675747"/>
    <lineage>
        <taxon>Bacteria</taxon>
        <taxon>Pseudomonadati</taxon>
        <taxon>Pseudomonadota</taxon>
        <taxon>Betaproteobacteria</taxon>
        <taxon>Burkholderiales</taxon>
        <taxon>Burkholderiaceae</taxon>
        <taxon>Paraburkholderia</taxon>
    </lineage>
</organism>
<dbReference type="Pfam" id="PF07729">
    <property type="entry name" value="FCD"/>
    <property type="match status" value="1"/>
</dbReference>
<feature type="domain" description="HTH gntR-type" evidence="4">
    <location>
        <begin position="21"/>
        <end position="88"/>
    </location>
</feature>
<name>A0A972NMG5_9BURK</name>
<dbReference type="InterPro" id="IPR011711">
    <property type="entry name" value="GntR_C"/>
</dbReference>
<reference evidence="5 6" key="1">
    <citation type="submission" date="2019-11" db="EMBL/GenBank/DDBJ databases">
        <title>Metabolism of dissolved organic matter in forest soils.</title>
        <authorList>
            <person name="Cyle K.T."/>
            <person name="Wilhelm R.C."/>
            <person name="Martinez C.E."/>
        </authorList>
    </citation>
    <scope>NUCLEOTIDE SEQUENCE [LARGE SCALE GENOMIC DNA]</scope>
    <source>
        <strain evidence="5 6">5N</strain>
    </source>
</reference>
<accession>A0A972NMG5</accession>
<dbReference type="SUPFAM" id="SSF46785">
    <property type="entry name" value="Winged helix' DNA-binding domain"/>
    <property type="match status" value="1"/>
</dbReference>
<dbReference type="Pfam" id="PF00392">
    <property type="entry name" value="GntR"/>
    <property type="match status" value="1"/>
</dbReference>
<comment type="caution">
    <text evidence="5">The sequence shown here is derived from an EMBL/GenBank/DDBJ whole genome shotgun (WGS) entry which is preliminary data.</text>
</comment>
<dbReference type="PANTHER" id="PTHR43537">
    <property type="entry name" value="TRANSCRIPTIONAL REGULATOR, GNTR FAMILY"/>
    <property type="match status" value="1"/>
</dbReference>
<dbReference type="Gene3D" id="1.10.10.10">
    <property type="entry name" value="Winged helix-like DNA-binding domain superfamily/Winged helix DNA-binding domain"/>
    <property type="match status" value="1"/>
</dbReference>
<dbReference type="AlphaFoldDB" id="A0A972NMG5"/>
<dbReference type="InterPro" id="IPR036388">
    <property type="entry name" value="WH-like_DNA-bd_sf"/>
</dbReference>
<evidence type="ECO:0000256" key="2">
    <source>
        <dbReference type="ARBA" id="ARBA00023125"/>
    </source>
</evidence>
<gene>
    <name evidence="5" type="ORF">GNZ13_13690</name>
</gene>
<dbReference type="PANTHER" id="PTHR43537:SF20">
    <property type="entry name" value="HTH-TYPE TRANSCRIPTIONAL REPRESSOR GLAR"/>
    <property type="match status" value="1"/>
</dbReference>
<dbReference type="GO" id="GO:0003677">
    <property type="term" value="F:DNA binding"/>
    <property type="evidence" value="ECO:0007669"/>
    <property type="project" value="UniProtKB-KW"/>
</dbReference>
<dbReference type="InterPro" id="IPR008920">
    <property type="entry name" value="TF_FadR/GntR_C"/>
</dbReference>
<evidence type="ECO:0000256" key="3">
    <source>
        <dbReference type="ARBA" id="ARBA00023163"/>
    </source>
</evidence>
<keyword evidence="2" id="KW-0238">DNA-binding</keyword>
<dbReference type="SMART" id="SM00895">
    <property type="entry name" value="FCD"/>
    <property type="match status" value="1"/>
</dbReference>